<dbReference type="InterPro" id="IPR003822">
    <property type="entry name" value="PAH"/>
</dbReference>
<feature type="compositionally biased region" description="Polar residues" evidence="5">
    <location>
        <begin position="8"/>
        <end position="20"/>
    </location>
</feature>
<evidence type="ECO:0000256" key="5">
    <source>
        <dbReference type="SAM" id="MobiDB-lite"/>
    </source>
</evidence>
<gene>
    <name evidence="6" type="ORF">CABS02_02386</name>
</gene>
<evidence type="ECO:0000256" key="2">
    <source>
        <dbReference type="ARBA" id="ARBA00022491"/>
    </source>
</evidence>
<evidence type="ECO:0000256" key="1">
    <source>
        <dbReference type="ARBA" id="ARBA00004123"/>
    </source>
</evidence>
<dbReference type="Proteomes" id="UP001056436">
    <property type="component" value="Unassembled WGS sequence"/>
</dbReference>
<name>A0A9Q0B9L2_9PEZI</name>
<protein>
    <submittedName>
        <fullName evidence="6">Uncharacterized protein</fullName>
    </submittedName>
</protein>
<dbReference type="AlphaFoldDB" id="A0A9Q0B9L2"/>
<dbReference type="GO" id="GO:0003714">
    <property type="term" value="F:transcription corepressor activity"/>
    <property type="evidence" value="ECO:0007669"/>
    <property type="project" value="InterPro"/>
</dbReference>
<reference evidence="6" key="1">
    <citation type="submission" date="2019-01" db="EMBL/GenBank/DDBJ databases">
        <title>Colletotrichum abscissum LGMF1257.</title>
        <authorList>
            <person name="Baroncelli R."/>
        </authorList>
    </citation>
    <scope>NUCLEOTIDE SEQUENCE</scope>
    <source>
        <strain evidence="6">Ca142</strain>
    </source>
</reference>
<dbReference type="PROSITE" id="PS51477">
    <property type="entry name" value="PAH"/>
    <property type="match status" value="1"/>
</dbReference>
<keyword evidence="3 4" id="KW-0539">Nucleus</keyword>
<evidence type="ECO:0000256" key="3">
    <source>
        <dbReference type="ARBA" id="ARBA00023242"/>
    </source>
</evidence>
<proteinExistence type="predicted"/>
<dbReference type="PANTHER" id="PTHR12346:SF0">
    <property type="entry name" value="SIN3A, ISOFORM G"/>
    <property type="match status" value="1"/>
</dbReference>
<organism evidence="6 7">
    <name type="scientific">Colletotrichum abscissum</name>
    <dbReference type="NCBI Taxonomy" id="1671311"/>
    <lineage>
        <taxon>Eukaryota</taxon>
        <taxon>Fungi</taxon>
        <taxon>Dikarya</taxon>
        <taxon>Ascomycota</taxon>
        <taxon>Pezizomycotina</taxon>
        <taxon>Sordariomycetes</taxon>
        <taxon>Hypocreomycetidae</taxon>
        <taxon>Glomerellales</taxon>
        <taxon>Glomerellaceae</taxon>
        <taxon>Colletotrichum</taxon>
        <taxon>Colletotrichum acutatum species complex</taxon>
    </lineage>
</organism>
<dbReference type="OrthoDB" id="10265969at2759"/>
<dbReference type="GO" id="GO:0000118">
    <property type="term" value="C:histone deacetylase complex"/>
    <property type="evidence" value="ECO:0007669"/>
    <property type="project" value="TreeGrafter"/>
</dbReference>
<dbReference type="SUPFAM" id="SSF47762">
    <property type="entry name" value="PAH2 domain"/>
    <property type="match status" value="1"/>
</dbReference>
<dbReference type="GO" id="GO:0000122">
    <property type="term" value="P:negative regulation of transcription by RNA polymerase II"/>
    <property type="evidence" value="ECO:0007669"/>
    <property type="project" value="TreeGrafter"/>
</dbReference>
<dbReference type="Gene3D" id="1.20.1160.11">
    <property type="entry name" value="Paired amphipathic helix"/>
    <property type="match status" value="1"/>
</dbReference>
<dbReference type="EMBL" id="SDAQ01000008">
    <property type="protein sequence ID" value="KAI3557282.1"/>
    <property type="molecule type" value="Genomic_DNA"/>
</dbReference>
<comment type="subcellular location">
    <subcellularLocation>
        <location evidence="1 4">Nucleus</location>
    </subcellularLocation>
</comment>
<accession>A0A9Q0B9L2</accession>
<dbReference type="InterPro" id="IPR039774">
    <property type="entry name" value="Sin3-like"/>
</dbReference>
<dbReference type="GO" id="GO:0000785">
    <property type="term" value="C:chromatin"/>
    <property type="evidence" value="ECO:0007669"/>
    <property type="project" value="TreeGrafter"/>
</dbReference>
<keyword evidence="7" id="KW-1185">Reference proteome</keyword>
<sequence>MESKDSTADSPSIPNQSNDPTPFVFDQTEFNKSLGFVQEVRNRFEASQPEKYSTFLEILQEINLPPGDSIEEWEAARAEKQAAARSKLEVLFNGHADLLEKFDAFLPATST</sequence>
<evidence type="ECO:0000313" key="6">
    <source>
        <dbReference type="EMBL" id="KAI3557282.1"/>
    </source>
</evidence>
<dbReference type="Pfam" id="PF02671">
    <property type="entry name" value="PAH"/>
    <property type="match status" value="1"/>
</dbReference>
<evidence type="ECO:0000313" key="7">
    <source>
        <dbReference type="Proteomes" id="UP001056436"/>
    </source>
</evidence>
<keyword evidence="2" id="KW-0678">Repressor</keyword>
<dbReference type="InterPro" id="IPR036600">
    <property type="entry name" value="PAH_sf"/>
</dbReference>
<dbReference type="PANTHER" id="PTHR12346">
    <property type="entry name" value="SIN3B-RELATED"/>
    <property type="match status" value="1"/>
</dbReference>
<comment type="caution">
    <text evidence="6">The sequence shown here is derived from an EMBL/GenBank/DDBJ whole genome shotgun (WGS) entry which is preliminary data.</text>
</comment>
<feature type="region of interest" description="Disordered" evidence="5">
    <location>
        <begin position="1"/>
        <end position="24"/>
    </location>
</feature>
<evidence type="ECO:0000256" key="4">
    <source>
        <dbReference type="PROSITE-ProRule" id="PRU00810"/>
    </source>
</evidence>